<protein>
    <recommendedName>
        <fullName evidence="4">DUF1307 domain-containing protein</fullName>
    </recommendedName>
</protein>
<dbReference type="OrthoDB" id="9811552at2"/>
<evidence type="ECO:0000256" key="1">
    <source>
        <dbReference type="SAM" id="SignalP"/>
    </source>
</evidence>
<sequence>MKSKIITLCLILSMGIFAACGSKDSNKSESIKLSNEFTVESKELDGAVKLDNILFASEISKVKVSALSADKKGASLSYSLEQEETEKLINLFQKEDIRGIEVEQSDYNDTAMRDSYGYMVEFVDSMDRFYPGVSRLTCFTTADENYLSIIEEGGSTKLYKIELTEDIISFLNNASSESYKESKGRAGWFNKAFKQK</sequence>
<accession>V2Y751</accession>
<dbReference type="HOGENOM" id="CLU_1388073_0_0_9"/>
<dbReference type="AlphaFoldDB" id="V2Y751"/>
<feature type="signal peptide" evidence="1">
    <location>
        <begin position="1"/>
        <end position="18"/>
    </location>
</feature>
<comment type="caution">
    <text evidence="2">The sequence shown here is derived from an EMBL/GenBank/DDBJ whole genome shotgun (WGS) entry which is preliminary data.</text>
</comment>
<feature type="chain" id="PRO_5039045057" description="DUF1307 domain-containing protein" evidence="1">
    <location>
        <begin position="19"/>
        <end position="196"/>
    </location>
</feature>
<keyword evidence="3" id="KW-1185">Reference proteome</keyword>
<organism evidence="2 3">
    <name type="scientific">Catonella morbi ATCC 51271</name>
    <dbReference type="NCBI Taxonomy" id="592026"/>
    <lineage>
        <taxon>Bacteria</taxon>
        <taxon>Bacillati</taxon>
        <taxon>Bacillota</taxon>
        <taxon>Clostridia</taxon>
        <taxon>Lachnospirales</taxon>
        <taxon>Lachnospiraceae</taxon>
        <taxon>Catonella</taxon>
    </lineage>
</organism>
<dbReference type="PROSITE" id="PS51257">
    <property type="entry name" value="PROKAR_LIPOPROTEIN"/>
    <property type="match status" value="1"/>
</dbReference>
<reference evidence="2 3" key="1">
    <citation type="submission" date="2013-06" db="EMBL/GenBank/DDBJ databases">
        <authorList>
            <person name="Weinstock G."/>
            <person name="Sodergren E."/>
            <person name="Clifton S."/>
            <person name="Fulton L."/>
            <person name="Fulton B."/>
            <person name="Courtney L."/>
            <person name="Fronick C."/>
            <person name="Harrison M."/>
            <person name="Strong C."/>
            <person name="Farmer C."/>
            <person name="Delahaunty K."/>
            <person name="Markovic C."/>
            <person name="Hall O."/>
            <person name="Minx P."/>
            <person name="Tomlinson C."/>
            <person name="Mitreva M."/>
            <person name="Nelson J."/>
            <person name="Hou S."/>
            <person name="Wollam A."/>
            <person name="Pepin K.H."/>
            <person name="Johnson M."/>
            <person name="Bhonagiri V."/>
            <person name="Nash W.E."/>
            <person name="Warren W."/>
            <person name="Chinwalla A."/>
            <person name="Mardis E.R."/>
            <person name="Wilson R.K."/>
        </authorList>
    </citation>
    <scope>NUCLEOTIDE SEQUENCE [LARGE SCALE GENOMIC DNA]</scope>
    <source>
        <strain evidence="2 3">ATCC 51271</strain>
    </source>
</reference>
<evidence type="ECO:0000313" key="3">
    <source>
        <dbReference type="Proteomes" id="UP000018227"/>
    </source>
</evidence>
<dbReference type="Proteomes" id="UP000018227">
    <property type="component" value="Unassembled WGS sequence"/>
</dbReference>
<proteinExistence type="predicted"/>
<dbReference type="EMBL" id="ACIL03000009">
    <property type="protein sequence ID" value="ESL03521.1"/>
    <property type="molecule type" value="Genomic_DNA"/>
</dbReference>
<dbReference type="RefSeq" id="WP_023354113.1">
    <property type="nucleotide sequence ID" value="NZ_KI535367.1"/>
</dbReference>
<keyword evidence="1" id="KW-0732">Signal</keyword>
<evidence type="ECO:0008006" key="4">
    <source>
        <dbReference type="Google" id="ProtNLM"/>
    </source>
</evidence>
<dbReference type="STRING" id="592026.GCWU0000282_001233"/>
<gene>
    <name evidence="2" type="ORF">GCWU0000282_001233</name>
</gene>
<evidence type="ECO:0000313" key="2">
    <source>
        <dbReference type="EMBL" id="ESL03521.1"/>
    </source>
</evidence>
<name>V2Y751_9FIRM</name>